<evidence type="ECO:0000313" key="2">
    <source>
        <dbReference type="Proteomes" id="UP001500653"/>
    </source>
</evidence>
<dbReference type="InterPro" id="IPR056546">
    <property type="entry name" value="MreB_MamK-like"/>
</dbReference>
<sequence>MTVIEMSDATPPEASGGQVAVSLRRAHSRIGLQAESWSGQLHTGVDLGTATCVLTVVDDTGEAVWVDTNATAALRDGVVVDFTAAVAAVRTLKRDAEAALGVELEHAATAYPPCVGEADSRACRFVLESAGFDQIAMLDEVSAANRTLGIRDGAVVDVGGGSTGVGVFSGGELRALDDRAGGGYHLDLIVAGAMGISVPEAERLKHESPETVTTVLRPGIERVAESIRDLTTGWEALDVHLAGGALMLPGMDSTLAARLGRSVHAYPHALLITPLGIARSAP</sequence>
<dbReference type="Pfam" id="PF06723">
    <property type="entry name" value="MreB_Mbl"/>
    <property type="match status" value="1"/>
</dbReference>
<dbReference type="InterPro" id="IPR050696">
    <property type="entry name" value="FtsA/MreB"/>
</dbReference>
<dbReference type="PANTHER" id="PTHR32432:SF3">
    <property type="entry name" value="ETHANOLAMINE UTILIZATION PROTEIN EUTJ"/>
    <property type="match status" value="1"/>
</dbReference>
<dbReference type="PANTHER" id="PTHR32432">
    <property type="entry name" value="CELL DIVISION PROTEIN FTSA-RELATED"/>
    <property type="match status" value="1"/>
</dbReference>
<organism evidence="1 2">
    <name type="scientific">Prauserella halophila</name>
    <dbReference type="NCBI Taxonomy" id="185641"/>
    <lineage>
        <taxon>Bacteria</taxon>
        <taxon>Bacillati</taxon>
        <taxon>Actinomycetota</taxon>
        <taxon>Actinomycetes</taxon>
        <taxon>Pseudonocardiales</taxon>
        <taxon>Pseudonocardiaceae</taxon>
        <taxon>Prauserella</taxon>
    </lineage>
</organism>
<dbReference type="InterPro" id="IPR013366">
    <property type="entry name" value="EutJ"/>
</dbReference>
<evidence type="ECO:0000313" key="1">
    <source>
        <dbReference type="EMBL" id="GAA1235976.1"/>
    </source>
</evidence>
<keyword evidence="2" id="KW-1185">Reference proteome</keyword>
<accession>A0ABP4GW65</accession>
<dbReference type="SUPFAM" id="SSF53067">
    <property type="entry name" value="Actin-like ATPase domain"/>
    <property type="match status" value="2"/>
</dbReference>
<proteinExistence type="predicted"/>
<name>A0ABP4GW65_9PSEU</name>
<comment type="caution">
    <text evidence="1">The sequence shown here is derived from an EMBL/GenBank/DDBJ whole genome shotgun (WGS) entry which is preliminary data.</text>
</comment>
<dbReference type="Proteomes" id="UP001500653">
    <property type="component" value="Unassembled WGS sequence"/>
</dbReference>
<dbReference type="InterPro" id="IPR043129">
    <property type="entry name" value="ATPase_NBD"/>
</dbReference>
<dbReference type="Gene3D" id="3.30.420.40">
    <property type="match status" value="2"/>
</dbReference>
<dbReference type="NCBIfam" id="NF011660">
    <property type="entry name" value="PRK15080.1"/>
    <property type="match status" value="1"/>
</dbReference>
<dbReference type="NCBIfam" id="TIGR02529">
    <property type="entry name" value="EutJ"/>
    <property type="match status" value="1"/>
</dbReference>
<reference evidence="2" key="1">
    <citation type="journal article" date="2019" name="Int. J. Syst. Evol. Microbiol.">
        <title>The Global Catalogue of Microorganisms (GCM) 10K type strain sequencing project: providing services to taxonomists for standard genome sequencing and annotation.</title>
        <authorList>
            <consortium name="The Broad Institute Genomics Platform"/>
            <consortium name="The Broad Institute Genome Sequencing Center for Infectious Disease"/>
            <person name="Wu L."/>
            <person name="Ma J."/>
        </authorList>
    </citation>
    <scope>NUCLEOTIDE SEQUENCE [LARGE SCALE GENOMIC DNA]</scope>
    <source>
        <strain evidence="2">JCM 13023</strain>
    </source>
</reference>
<gene>
    <name evidence="1" type="primary">eutJ</name>
    <name evidence="1" type="ORF">GCM10009676_20070</name>
</gene>
<protein>
    <submittedName>
        <fullName evidence="1">Ethanolamine utilization protein EutJ</fullName>
    </submittedName>
</protein>
<dbReference type="EMBL" id="BAAALN010000005">
    <property type="protein sequence ID" value="GAA1235976.1"/>
    <property type="molecule type" value="Genomic_DNA"/>
</dbReference>